<dbReference type="Gene3D" id="3.40.50.2000">
    <property type="entry name" value="Glycogen Phosphorylase B"/>
    <property type="match status" value="1"/>
</dbReference>
<sequence length="372" mass="41797">MTRDLIVFGEDWGGLPSSTQHLIRRLQHQRKVVWVNSIGLRRPQLHWRDIKRAFCKLTARRSPNPNQPQPESTPRIVHPRTLPAPRSALERRLARELLQRQLAPVLHQERLHRPILWTSLPTAVDMAGCLGESALVYYCGDDFNALAGVDHDTVSQREQELVQRADLILAASENLAARFPSARTQLLPHGVDYHSFASPAPRAPDLPNDGRPIAGFYGSLSQWIDIELLQQTASALPHWHFVFVGQPVVDISALQRLENVTFLGPRPHGELPSYSQHWQASLLPFRDNAQIRACNPLKLLEYMAAGRPIVSTRFPALSAYPGAVSVVDGVDDMVAALQRAASTTTLDSQQQLASQHDWDRRADQLEQWLESL</sequence>
<dbReference type="Pfam" id="PF13692">
    <property type="entry name" value="Glyco_trans_1_4"/>
    <property type="match status" value="1"/>
</dbReference>
<protein>
    <submittedName>
        <fullName evidence="2">Glycosyl transferase</fullName>
    </submittedName>
</protein>
<keyword evidence="2" id="KW-0808">Transferase</keyword>
<accession>A0A222FLJ6</accession>
<dbReference type="KEGG" id="bsan:CHH28_13640"/>
<organism evidence="2 3">
    <name type="scientific">Bacterioplanes sanyensis</name>
    <dbReference type="NCBI Taxonomy" id="1249553"/>
    <lineage>
        <taxon>Bacteria</taxon>
        <taxon>Pseudomonadati</taxon>
        <taxon>Pseudomonadota</taxon>
        <taxon>Gammaproteobacteria</taxon>
        <taxon>Oceanospirillales</taxon>
        <taxon>Oceanospirillaceae</taxon>
        <taxon>Bacterioplanes</taxon>
    </lineage>
</organism>
<gene>
    <name evidence="2" type="ORF">CHH28_13640</name>
</gene>
<keyword evidence="3" id="KW-1185">Reference proteome</keyword>
<dbReference type="GO" id="GO:0016740">
    <property type="term" value="F:transferase activity"/>
    <property type="evidence" value="ECO:0007669"/>
    <property type="project" value="UniProtKB-KW"/>
</dbReference>
<evidence type="ECO:0000313" key="2">
    <source>
        <dbReference type="EMBL" id="ASP39650.1"/>
    </source>
</evidence>
<dbReference type="AlphaFoldDB" id="A0A222FLJ6"/>
<dbReference type="Proteomes" id="UP000202440">
    <property type="component" value="Chromosome"/>
</dbReference>
<dbReference type="Gene3D" id="3.40.50.11010">
    <property type="match status" value="1"/>
</dbReference>
<name>A0A222FLJ6_9GAMM</name>
<dbReference type="EMBL" id="CP022530">
    <property type="protein sequence ID" value="ASP39650.1"/>
    <property type="molecule type" value="Genomic_DNA"/>
</dbReference>
<evidence type="ECO:0000256" key="1">
    <source>
        <dbReference type="SAM" id="MobiDB-lite"/>
    </source>
</evidence>
<dbReference type="SUPFAM" id="SSF53756">
    <property type="entry name" value="UDP-Glycosyltransferase/glycogen phosphorylase"/>
    <property type="match status" value="1"/>
</dbReference>
<reference evidence="2 3" key="1">
    <citation type="submission" date="2017-07" db="EMBL/GenBank/DDBJ databases">
        <title>Annotated genome sequence of Bacterioplanes sanyensis isolated from Red Sea.</title>
        <authorList>
            <person name="Rehman Z.U."/>
        </authorList>
    </citation>
    <scope>NUCLEOTIDE SEQUENCE [LARGE SCALE GENOMIC DNA]</scope>
    <source>
        <strain evidence="2 3">NV9</strain>
    </source>
</reference>
<feature type="compositionally biased region" description="Polar residues" evidence="1">
    <location>
        <begin position="61"/>
        <end position="72"/>
    </location>
</feature>
<dbReference type="PANTHER" id="PTHR12526:SF630">
    <property type="entry name" value="GLYCOSYLTRANSFERASE"/>
    <property type="match status" value="1"/>
</dbReference>
<evidence type="ECO:0000313" key="3">
    <source>
        <dbReference type="Proteomes" id="UP000202440"/>
    </source>
</evidence>
<dbReference type="PANTHER" id="PTHR12526">
    <property type="entry name" value="GLYCOSYLTRANSFERASE"/>
    <property type="match status" value="1"/>
</dbReference>
<dbReference type="RefSeq" id="WP_094060825.1">
    <property type="nucleotide sequence ID" value="NZ_CP022530.1"/>
</dbReference>
<proteinExistence type="predicted"/>
<dbReference type="OrthoDB" id="9769600at2"/>
<feature type="region of interest" description="Disordered" evidence="1">
    <location>
        <begin position="59"/>
        <end position="82"/>
    </location>
</feature>